<name>A0A1I7YFU0_9BILA</name>
<accession>A0A1I7YFU0</accession>
<dbReference type="Proteomes" id="UP000095287">
    <property type="component" value="Unplaced"/>
</dbReference>
<reference evidence="2" key="1">
    <citation type="submission" date="2016-11" db="UniProtKB">
        <authorList>
            <consortium name="WormBaseParasite"/>
        </authorList>
    </citation>
    <scope>IDENTIFICATION</scope>
</reference>
<dbReference type="WBParaSite" id="L893_g15925.t1">
    <property type="protein sequence ID" value="L893_g15925.t1"/>
    <property type="gene ID" value="L893_g15925"/>
</dbReference>
<protein>
    <submittedName>
        <fullName evidence="2">SAWADEE domain-containing protein</fullName>
    </submittedName>
</protein>
<evidence type="ECO:0000313" key="2">
    <source>
        <dbReference type="WBParaSite" id="L893_g15925.t1"/>
    </source>
</evidence>
<evidence type="ECO:0000313" key="1">
    <source>
        <dbReference type="Proteomes" id="UP000095287"/>
    </source>
</evidence>
<proteinExistence type="predicted"/>
<organism evidence="1 2">
    <name type="scientific">Steinernema glaseri</name>
    <dbReference type="NCBI Taxonomy" id="37863"/>
    <lineage>
        <taxon>Eukaryota</taxon>
        <taxon>Metazoa</taxon>
        <taxon>Ecdysozoa</taxon>
        <taxon>Nematoda</taxon>
        <taxon>Chromadorea</taxon>
        <taxon>Rhabditida</taxon>
        <taxon>Tylenchina</taxon>
        <taxon>Panagrolaimomorpha</taxon>
        <taxon>Strongyloidoidea</taxon>
        <taxon>Steinernematidae</taxon>
        <taxon>Steinernema</taxon>
    </lineage>
</organism>
<keyword evidence="1" id="KW-1185">Reference proteome</keyword>
<dbReference type="AlphaFoldDB" id="A0A1I7YFU0"/>
<sequence length="105" mass="11963">MPKRADSESSSDDTGADYAMQQKSLEHFAFGASGEASFYCHVPCPEDVYWFQYRFSPIVREVRVASNTDRDSDDCPLLIRADIHKYLKAHIAELQHSIFIANYLA</sequence>